<evidence type="ECO:0000256" key="1">
    <source>
        <dbReference type="SAM" id="MobiDB-lite"/>
    </source>
</evidence>
<feature type="compositionally biased region" description="Acidic residues" evidence="1">
    <location>
        <begin position="153"/>
        <end position="172"/>
    </location>
</feature>
<feature type="region of interest" description="Disordered" evidence="1">
    <location>
        <begin position="148"/>
        <end position="184"/>
    </location>
</feature>
<protein>
    <submittedName>
        <fullName evidence="2">Uncharacterized protein</fullName>
    </submittedName>
</protein>
<organism evidence="2 3">
    <name type="scientific">Hericium alpestre</name>
    <dbReference type="NCBI Taxonomy" id="135208"/>
    <lineage>
        <taxon>Eukaryota</taxon>
        <taxon>Fungi</taxon>
        <taxon>Dikarya</taxon>
        <taxon>Basidiomycota</taxon>
        <taxon>Agaricomycotina</taxon>
        <taxon>Agaricomycetes</taxon>
        <taxon>Russulales</taxon>
        <taxon>Hericiaceae</taxon>
        <taxon>Hericium</taxon>
    </lineage>
</organism>
<evidence type="ECO:0000313" key="2">
    <source>
        <dbReference type="EMBL" id="TFY74354.1"/>
    </source>
</evidence>
<dbReference type="EMBL" id="SFCI01002136">
    <property type="protein sequence ID" value="TFY74354.1"/>
    <property type="molecule type" value="Genomic_DNA"/>
</dbReference>
<name>A0A4Y9ZIT0_9AGAM</name>
<reference evidence="2 3" key="1">
    <citation type="submission" date="2019-02" db="EMBL/GenBank/DDBJ databases">
        <title>Genome sequencing of the rare red list fungi Hericium alpestre (H. flagellum).</title>
        <authorList>
            <person name="Buettner E."/>
            <person name="Kellner H."/>
        </authorList>
    </citation>
    <scope>NUCLEOTIDE SEQUENCE [LARGE SCALE GENOMIC DNA]</scope>
    <source>
        <strain evidence="2 3">DSM 108284</strain>
    </source>
</reference>
<evidence type="ECO:0000313" key="3">
    <source>
        <dbReference type="Proteomes" id="UP000298061"/>
    </source>
</evidence>
<proteinExistence type="predicted"/>
<dbReference type="AlphaFoldDB" id="A0A4Y9ZIT0"/>
<gene>
    <name evidence="2" type="ORF">EWM64_g9659</name>
</gene>
<comment type="caution">
    <text evidence="2">The sequence shown here is derived from an EMBL/GenBank/DDBJ whole genome shotgun (WGS) entry which is preliminary data.</text>
</comment>
<sequence length="249" mass="27606">MGCRPMEQPLISIELLPSSDPVDKLERLSSVLPLEDLRTLKIETDSDSAWPAETWIDIFGRCTRVEHLSVEGWNGMQLCKALTLPDDGAASADERALSAGQQLFFRDLKSLEVCTADLLCDLEGSGRPWISSLKSWLSIREDILNAGLGGSEDSSEDQSGEVGMDEDIDDDGSSSKVAEDRQGINQDIIAPSGDVVERVDNRLKRLWITNCSVMAKHVEQLKPAVQDLVWDRCEGIWEDASEDDHNYDI</sequence>
<keyword evidence="3" id="KW-1185">Reference proteome</keyword>
<dbReference type="Proteomes" id="UP000298061">
    <property type="component" value="Unassembled WGS sequence"/>
</dbReference>
<accession>A0A4Y9ZIT0</accession>